<dbReference type="PANTHER" id="PTHR42718:SF9">
    <property type="entry name" value="MAJOR FACILITATOR SUPERFAMILY MULTIDRUG TRANSPORTER MFSC"/>
    <property type="match status" value="1"/>
</dbReference>
<evidence type="ECO:0000256" key="5">
    <source>
        <dbReference type="ARBA" id="ARBA00023136"/>
    </source>
</evidence>
<name>A0A2T0QYB5_9ACTN</name>
<feature type="transmembrane region" description="Helical" evidence="6">
    <location>
        <begin position="338"/>
        <end position="357"/>
    </location>
</feature>
<feature type="transmembrane region" description="Helical" evidence="6">
    <location>
        <begin position="274"/>
        <end position="296"/>
    </location>
</feature>
<dbReference type="PROSITE" id="PS50850">
    <property type="entry name" value="MFS"/>
    <property type="match status" value="1"/>
</dbReference>
<evidence type="ECO:0000256" key="2">
    <source>
        <dbReference type="ARBA" id="ARBA00022448"/>
    </source>
</evidence>
<keyword evidence="3 6" id="KW-0812">Transmembrane</keyword>
<feature type="transmembrane region" description="Helical" evidence="6">
    <location>
        <begin position="114"/>
        <end position="134"/>
    </location>
</feature>
<dbReference type="Pfam" id="PF07690">
    <property type="entry name" value="MFS_1"/>
    <property type="match status" value="2"/>
</dbReference>
<evidence type="ECO:0000256" key="4">
    <source>
        <dbReference type="ARBA" id="ARBA00022989"/>
    </source>
</evidence>
<dbReference type="GO" id="GO:0005886">
    <property type="term" value="C:plasma membrane"/>
    <property type="evidence" value="ECO:0007669"/>
    <property type="project" value="UniProtKB-SubCell"/>
</dbReference>
<protein>
    <submittedName>
        <fullName evidence="8">MFS transporter</fullName>
    </submittedName>
</protein>
<evidence type="ECO:0000313" key="9">
    <source>
        <dbReference type="Proteomes" id="UP000238083"/>
    </source>
</evidence>
<feature type="transmembrane region" description="Helical" evidence="6">
    <location>
        <begin position="363"/>
        <end position="380"/>
    </location>
</feature>
<dbReference type="RefSeq" id="WP_106214834.1">
    <property type="nucleotide sequence ID" value="NZ_PVZF01000014.1"/>
</dbReference>
<dbReference type="Proteomes" id="UP000238083">
    <property type="component" value="Unassembled WGS sequence"/>
</dbReference>
<dbReference type="Gene3D" id="1.20.1250.20">
    <property type="entry name" value="MFS general substrate transporter like domains"/>
    <property type="match status" value="2"/>
</dbReference>
<feature type="transmembrane region" description="Helical" evidence="6">
    <location>
        <begin position="231"/>
        <end position="253"/>
    </location>
</feature>
<feature type="transmembrane region" description="Helical" evidence="6">
    <location>
        <begin position="411"/>
        <end position="444"/>
    </location>
</feature>
<dbReference type="AlphaFoldDB" id="A0A2T0QYB5"/>
<evidence type="ECO:0000256" key="3">
    <source>
        <dbReference type="ARBA" id="ARBA00022692"/>
    </source>
</evidence>
<gene>
    <name evidence="8" type="ORF">CLV37_114146</name>
</gene>
<comment type="subcellular location">
    <subcellularLocation>
        <location evidence="1">Cell membrane</location>
        <topology evidence="1">Multi-pass membrane protein</topology>
    </subcellularLocation>
</comment>
<feature type="transmembrane region" description="Helical" evidence="6">
    <location>
        <begin position="83"/>
        <end position="102"/>
    </location>
</feature>
<evidence type="ECO:0000256" key="6">
    <source>
        <dbReference type="SAM" id="Phobius"/>
    </source>
</evidence>
<dbReference type="GO" id="GO:0022857">
    <property type="term" value="F:transmembrane transporter activity"/>
    <property type="evidence" value="ECO:0007669"/>
    <property type="project" value="InterPro"/>
</dbReference>
<keyword evidence="4 6" id="KW-1133">Transmembrane helix</keyword>
<dbReference type="InterPro" id="IPR011701">
    <property type="entry name" value="MFS"/>
</dbReference>
<dbReference type="EMBL" id="PVZF01000014">
    <property type="protein sequence ID" value="PRY11191.1"/>
    <property type="molecule type" value="Genomic_DNA"/>
</dbReference>
<evidence type="ECO:0000259" key="7">
    <source>
        <dbReference type="PROSITE" id="PS50850"/>
    </source>
</evidence>
<dbReference type="PANTHER" id="PTHR42718">
    <property type="entry name" value="MAJOR FACILITATOR SUPERFAMILY MULTIDRUG TRANSPORTER MFSC"/>
    <property type="match status" value="1"/>
</dbReference>
<evidence type="ECO:0000256" key="1">
    <source>
        <dbReference type="ARBA" id="ARBA00004651"/>
    </source>
</evidence>
<dbReference type="SUPFAM" id="SSF103473">
    <property type="entry name" value="MFS general substrate transporter"/>
    <property type="match status" value="1"/>
</dbReference>
<dbReference type="OrthoDB" id="102502at2"/>
<feature type="transmembrane region" description="Helical" evidence="6">
    <location>
        <begin position="21"/>
        <end position="44"/>
    </location>
</feature>
<feature type="transmembrane region" description="Helical" evidence="6">
    <location>
        <begin position="172"/>
        <end position="195"/>
    </location>
</feature>
<comment type="caution">
    <text evidence="8">The sequence shown here is derived from an EMBL/GenBank/DDBJ whole genome shotgun (WGS) entry which is preliminary data.</text>
</comment>
<feature type="transmembrane region" description="Helical" evidence="6">
    <location>
        <begin position="141"/>
        <end position="160"/>
    </location>
</feature>
<reference evidence="8 9" key="1">
    <citation type="submission" date="2018-03" db="EMBL/GenBank/DDBJ databases">
        <title>Genomic Encyclopedia of Archaeal and Bacterial Type Strains, Phase II (KMG-II): from individual species to whole genera.</title>
        <authorList>
            <person name="Goeker M."/>
        </authorList>
    </citation>
    <scope>NUCLEOTIDE SEQUENCE [LARGE SCALE GENOMIC DNA]</scope>
    <source>
        <strain evidence="8 9">DSM 19711</strain>
    </source>
</reference>
<evidence type="ECO:0000313" key="8">
    <source>
        <dbReference type="EMBL" id="PRY11191.1"/>
    </source>
</evidence>
<feature type="transmembrane region" description="Helical" evidence="6">
    <location>
        <begin position="207"/>
        <end position="225"/>
    </location>
</feature>
<keyword evidence="2" id="KW-0813">Transport</keyword>
<proteinExistence type="predicted"/>
<feature type="transmembrane region" description="Helical" evidence="6">
    <location>
        <begin position="308"/>
        <end position="326"/>
    </location>
</feature>
<dbReference type="InterPro" id="IPR020846">
    <property type="entry name" value="MFS_dom"/>
</dbReference>
<organism evidence="8 9">
    <name type="scientific">Kineococcus rhizosphaerae</name>
    <dbReference type="NCBI Taxonomy" id="559628"/>
    <lineage>
        <taxon>Bacteria</taxon>
        <taxon>Bacillati</taxon>
        <taxon>Actinomycetota</taxon>
        <taxon>Actinomycetes</taxon>
        <taxon>Kineosporiales</taxon>
        <taxon>Kineosporiaceae</taxon>
        <taxon>Kineococcus</taxon>
    </lineage>
</organism>
<keyword evidence="9" id="KW-1185">Reference proteome</keyword>
<dbReference type="CDD" id="cd17321">
    <property type="entry name" value="MFS_MMR_MDR_like"/>
    <property type="match status" value="1"/>
</dbReference>
<dbReference type="InterPro" id="IPR036259">
    <property type="entry name" value="MFS_trans_sf"/>
</dbReference>
<sequence length="466" mass="46672">MPSDRPVPVRIPRAAWLTVSSTALGLVVAFSSVSMVPVALPAMIEDLDASAVQGQWFLLAYLLACSALILVAGRVADACGRRPVYLTGLALCTASVAGITVATDPWLVVALRGLQGLGAACVITNSTALLVEVFPPSRLAVGIGANIGIMSVATAVGPLVSGVLTEGVGWRAVFAVAAPLGLVGFVWAAFALPRVPRALRRTGRPDVAGALTSATFMAAVVFAANQAGASGWTPTVIGALGVAVVAGVLLLVVERRAGDPVVDLTLLRERFRGAAYGATGLSTLAEGSVAVVVVWYLQQDRGASPLEVGVQVTALAVGTAAASLVAGRLSPLFSGRALTTAAIGGSTLVLTLIALHFAGPAEFVPLGALLCAIGLTGGIFKTANAAALNVGGDAGGAGMVNGMRVAVDNTAVTVAVAVGLAITGSAGVVVCFAVLACLSLLALVPAWNRGLHAEEPFRLRGAQLAA</sequence>
<accession>A0A2T0QYB5</accession>
<feature type="domain" description="Major facilitator superfamily (MFS) profile" evidence="7">
    <location>
        <begin position="18"/>
        <end position="454"/>
    </location>
</feature>
<feature type="transmembrane region" description="Helical" evidence="6">
    <location>
        <begin position="56"/>
        <end position="76"/>
    </location>
</feature>
<keyword evidence="5 6" id="KW-0472">Membrane</keyword>